<dbReference type="RefSeq" id="WP_169398278.1">
    <property type="nucleotide sequence ID" value="NZ_BAAAJH010000019.1"/>
</dbReference>
<gene>
    <name evidence="2" type="ORF">HF577_24430</name>
</gene>
<dbReference type="Gene3D" id="1.20.910.10">
    <property type="entry name" value="Heme oxygenase-like"/>
    <property type="match status" value="1"/>
</dbReference>
<dbReference type="PANTHER" id="PTHR40279:SF3">
    <property type="entry name" value="4-AMINOBENZOATE SYNTHASE"/>
    <property type="match status" value="1"/>
</dbReference>
<dbReference type="PANTHER" id="PTHR40279">
    <property type="entry name" value="PQQC-LIKE PROTEIN"/>
    <property type="match status" value="1"/>
</dbReference>
<dbReference type="EMBL" id="JAAXKY010000093">
    <property type="protein sequence ID" value="NMH80220.1"/>
    <property type="molecule type" value="Genomic_DNA"/>
</dbReference>
<dbReference type="SMART" id="SM01236">
    <property type="entry name" value="Haem_oxygenase_2"/>
    <property type="match status" value="1"/>
</dbReference>
<dbReference type="Pfam" id="PF14518">
    <property type="entry name" value="Haem_oxygenas_2"/>
    <property type="match status" value="1"/>
</dbReference>
<comment type="caution">
    <text evidence="2">The sequence shown here is derived from an EMBL/GenBank/DDBJ whole genome shotgun (WGS) entry which is preliminary data.</text>
</comment>
<evidence type="ECO:0000256" key="1">
    <source>
        <dbReference type="ARBA" id="ARBA00023002"/>
    </source>
</evidence>
<dbReference type="InterPro" id="IPR039068">
    <property type="entry name" value="PqqC-like"/>
</dbReference>
<proteinExistence type="predicted"/>
<keyword evidence="1" id="KW-0560">Oxidoreductase</keyword>
<dbReference type="InterPro" id="IPR016084">
    <property type="entry name" value="Haem_Oase-like_multi-hlx"/>
</dbReference>
<dbReference type="SUPFAM" id="SSF48613">
    <property type="entry name" value="Heme oxygenase-like"/>
    <property type="match status" value="1"/>
</dbReference>
<keyword evidence="3" id="KW-1185">Reference proteome</keyword>
<evidence type="ECO:0000313" key="2">
    <source>
        <dbReference type="EMBL" id="NMH80220.1"/>
    </source>
</evidence>
<sequence length="339" mass="37017">MLVEPPALPEPRGPLSAAVIGSLRRSPEILPPVEVTDPYGEDLQLALYCLYELHYRGFAGVDEDLEWDPALLTVRRAMEQVFLGALRDDVAPSDGTAAAVDAELESLLVEPVDARGVSHHLRRDGERWQVREYVAHRSLYHLKEADPQAWVIARLDGPAKAALVTVEHDEYGAGDPDRMHAHLFAEMMRALELDATYGAYLDAAPAATLAEVNLMSMCGLHRSLRGALVGQFAAVELTSSPGSDRLVRAMRRLDLPDAAVEFYAEHVEADAVHEQVVRRGVIAPLLAAEPALAADVVFGIRASGLLADRFGDLLLERWAEDRSALCHPLPDAPEHRAAS</sequence>
<organism evidence="2 3">
    <name type="scientific">Pseudonocardia xinjiangensis</name>
    <dbReference type="NCBI Taxonomy" id="75289"/>
    <lineage>
        <taxon>Bacteria</taxon>
        <taxon>Bacillati</taxon>
        <taxon>Actinomycetota</taxon>
        <taxon>Actinomycetes</taxon>
        <taxon>Pseudonocardiales</taxon>
        <taxon>Pseudonocardiaceae</taxon>
        <taxon>Pseudonocardia</taxon>
    </lineage>
</organism>
<dbReference type="Proteomes" id="UP001296706">
    <property type="component" value="Unassembled WGS sequence"/>
</dbReference>
<evidence type="ECO:0000313" key="3">
    <source>
        <dbReference type="Proteomes" id="UP001296706"/>
    </source>
</evidence>
<protein>
    <submittedName>
        <fullName evidence="2">Iron-containing redox enzyme family protein</fullName>
    </submittedName>
</protein>
<accession>A0ABX1RIJ5</accession>
<name>A0ABX1RIJ5_9PSEU</name>
<reference evidence="2 3" key="1">
    <citation type="submission" date="2020-04" db="EMBL/GenBank/DDBJ databases">
        <authorList>
            <person name="Klaysubun C."/>
            <person name="Duangmal K."/>
            <person name="Lipun K."/>
        </authorList>
    </citation>
    <scope>NUCLEOTIDE SEQUENCE [LARGE SCALE GENOMIC DNA]</scope>
    <source>
        <strain evidence="2 3">JCM 11839</strain>
    </source>
</reference>